<sequence length="699" mass="78654">MIYTPDILFRFRMLQMLQVHLDYTNHGAGTQEQLMDTVRMASAWFLHILKLLISSCKRLAKEARIRLLQKLASWTLAVGAYCSKAKTTETTQVDPKRDLGPSPAVSTPPKFIDREEGSTTETNPATTTNDDATIPLDSSISCSLHPYPYMNRSNSSRTSLQHGLNAARSAHTSRNASRSTQHLPPSPLDMHSIQEGHTFTVKSPDTPDTPATRRKYSSPLDPVPESGFGHGEGEGEGGTVNKWGIGIVIRTNSSSPAESVLALPAGVTSISAENLRHNLNLGHNSIFPIMPEFFRRYDREVFSKKEETKMVIKSFTLDFRPYPDPPGWKPIVHPEGILYFYNEEKNAVTEANLYEDVYYQKITSDIATLEHFIHSGNLKMPERYTLAMDLYMQPHGVIYTDYYYADHDRKIVFFLDDVDAQTNIPTWSQLKGVTSIAHLNYSRNHGVLYPSTIQLKAEHVVELRDVILHYLGDTMTSHYSTSPYSASELNTMLGQVNNLRKNVGHSSLGAVNLLSRMMHIFGANSQSFVSYLEDANQRPSPARQKFLNWHGVPEARICCDQSVHGERKHKTILIKILSPLLFSAPDVHLRSLEKMWVDGLMLGQVWRESIEKLSDEWEGFTLYATVLLNANVAYLAIQSIDPDQRGYRSPVQIGCYLSIVASIGSIILGLLLLRQNRTRIHGTKDEVVSGELKCSWFVI</sequence>
<feature type="transmembrane region" description="Helical" evidence="2">
    <location>
        <begin position="651"/>
        <end position="673"/>
    </location>
</feature>
<feature type="compositionally biased region" description="Polar residues" evidence="1">
    <location>
        <begin position="152"/>
        <end position="162"/>
    </location>
</feature>
<feature type="region of interest" description="Disordered" evidence="1">
    <location>
        <begin position="89"/>
        <end position="137"/>
    </location>
</feature>
<evidence type="ECO:0000256" key="2">
    <source>
        <dbReference type="SAM" id="Phobius"/>
    </source>
</evidence>
<feature type="compositionally biased region" description="Polar residues" evidence="1">
    <location>
        <begin position="170"/>
        <end position="183"/>
    </location>
</feature>
<dbReference type="EMBL" id="JANBPK010001053">
    <property type="protein sequence ID" value="KAJ2926596.1"/>
    <property type="molecule type" value="Genomic_DNA"/>
</dbReference>
<feature type="non-terminal residue" evidence="3">
    <location>
        <position position="1"/>
    </location>
</feature>
<keyword evidence="4" id="KW-1185">Reference proteome</keyword>
<organism evidence="3 4">
    <name type="scientific">Candolleomyces eurysporus</name>
    <dbReference type="NCBI Taxonomy" id="2828524"/>
    <lineage>
        <taxon>Eukaryota</taxon>
        <taxon>Fungi</taxon>
        <taxon>Dikarya</taxon>
        <taxon>Basidiomycota</taxon>
        <taxon>Agaricomycotina</taxon>
        <taxon>Agaricomycetes</taxon>
        <taxon>Agaricomycetidae</taxon>
        <taxon>Agaricales</taxon>
        <taxon>Agaricineae</taxon>
        <taxon>Psathyrellaceae</taxon>
        <taxon>Candolleomyces</taxon>
    </lineage>
</organism>
<evidence type="ECO:0000313" key="3">
    <source>
        <dbReference type="EMBL" id="KAJ2926596.1"/>
    </source>
</evidence>
<feature type="compositionally biased region" description="Low complexity" evidence="1">
    <location>
        <begin position="119"/>
        <end position="133"/>
    </location>
</feature>
<evidence type="ECO:0000313" key="4">
    <source>
        <dbReference type="Proteomes" id="UP001140091"/>
    </source>
</evidence>
<proteinExistence type="predicted"/>
<keyword evidence="2" id="KW-0472">Membrane</keyword>
<accession>A0A9W8J134</accession>
<evidence type="ECO:0000256" key="1">
    <source>
        <dbReference type="SAM" id="MobiDB-lite"/>
    </source>
</evidence>
<keyword evidence="2" id="KW-0812">Transmembrane</keyword>
<keyword evidence="2" id="KW-1133">Transmembrane helix</keyword>
<dbReference type="Proteomes" id="UP001140091">
    <property type="component" value="Unassembled WGS sequence"/>
</dbReference>
<reference evidence="3" key="1">
    <citation type="submission" date="2022-06" db="EMBL/GenBank/DDBJ databases">
        <title>Genome Sequence of Candolleomyces eurysporus.</title>
        <authorList>
            <person name="Buettner E."/>
        </authorList>
    </citation>
    <scope>NUCLEOTIDE SEQUENCE</scope>
    <source>
        <strain evidence="3">VTCC 930004</strain>
    </source>
</reference>
<feature type="region of interest" description="Disordered" evidence="1">
    <location>
        <begin position="152"/>
        <end position="237"/>
    </location>
</feature>
<comment type="caution">
    <text evidence="3">The sequence shown here is derived from an EMBL/GenBank/DDBJ whole genome shotgun (WGS) entry which is preliminary data.</text>
</comment>
<name>A0A9W8J134_9AGAR</name>
<dbReference type="AlphaFoldDB" id="A0A9W8J134"/>
<protein>
    <submittedName>
        <fullName evidence="3">Uncharacterized protein</fullName>
    </submittedName>
</protein>
<dbReference type="OrthoDB" id="2657661at2759"/>
<gene>
    <name evidence="3" type="ORF">H1R20_g10502</name>
</gene>